<reference evidence="2" key="1">
    <citation type="submission" date="2016-04" db="EMBL/GenBank/DDBJ databases">
        <authorList>
            <person name="Nguyen H.D."/>
            <person name="Kesanakurti P."/>
            <person name="Cullis J."/>
            <person name="Levesque C.A."/>
            <person name="Hambleton S."/>
        </authorList>
    </citation>
    <scope>NUCLEOTIDE SEQUENCE</scope>
    <source>
        <strain evidence="2">DAOMC 238032</strain>
    </source>
</reference>
<dbReference type="InterPro" id="IPR056924">
    <property type="entry name" value="SH3_Tf2-1"/>
</dbReference>
<dbReference type="Pfam" id="PF24626">
    <property type="entry name" value="SH3_Tf2-1"/>
    <property type="match status" value="1"/>
</dbReference>
<reference evidence="2" key="2">
    <citation type="journal article" date="2019" name="IMA Fungus">
        <title>Genome sequencing and comparison of five Tilletia species to identify candidate genes for the detection of regulated species infecting wheat.</title>
        <authorList>
            <person name="Nguyen H.D.T."/>
            <person name="Sultana T."/>
            <person name="Kesanakurti P."/>
            <person name="Hambleton S."/>
        </authorList>
    </citation>
    <scope>NUCLEOTIDE SEQUENCE</scope>
    <source>
        <strain evidence="2">DAOMC 238032</strain>
    </source>
</reference>
<gene>
    <name evidence="2" type="ORF">A4X03_0g1702</name>
</gene>
<dbReference type="EMBL" id="LWDD02000145">
    <property type="protein sequence ID" value="KAE8263409.1"/>
    <property type="molecule type" value="Genomic_DNA"/>
</dbReference>
<accession>A0A177TYU3</accession>
<proteinExistence type="predicted"/>
<dbReference type="Proteomes" id="UP000077671">
    <property type="component" value="Unassembled WGS sequence"/>
</dbReference>
<dbReference type="AlphaFoldDB" id="A0A177TYU3"/>
<sequence>MTAYNNTIHESSGIAPQEVVFGRSSRLFPLEEIHRETQGQVGRDLSQLIALHQDVQEKLLRAQTQQKFEYDRRHQPWDPKKGDWVLVRSDHYKARLDPTQRSKVKLEAKQMGPFEIVEVVEQGAFKLKTPTWFKAHNTLPIQALEPFYGDPAEITPRPIIGATEEGARPERRVLGFLGRRPTQLKVGRPFDYLVKWAGTIEPTWQSDTRLSGMKWAIQDFVGKIKEEQNKTRLGAKEELVLKEGESRARILRELEQGTEEEEG</sequence>
<organism evidence="2 3">
    <name type="scientific">Tilletia caries</name>
    <name type="common">wheat bunt fungus</name>
    <dbReference type="NCBI Taxonomy" id="13290"/>
    <lineage>
        <taxon>Eukaryota</taxon>
        <taxon>Fungi</taxon>
        <taxon>Dikarya</taxon>
        <taxon>Basidiomycota</taxon>
        <taxon>Ustilaginomycotina</taxon>
        <taxon>Exobasidiomycetes</taxon>
        <taxon>Tilletiales</taxon>
        <taxon>Tilletiaceae</taxon>
        <taxon>Tilletia</taxon>
    </lineage>
</organism>
<feature type="domain" description="Tf2-1-like SH3-like" evidence="1">
    <location>
        <begin position="82"/>
        <end position="147"/>
    </location>
</feature>
<name>A0A177TYU3_9BASI</name>
<protein>
    <recommendedName>
        <fullName evidence="1">Tf2-1-like SH3-like domain-containing protein</fullName>
    </recommendedName>
</protein>
<evidence type="ECO:0000259" key="1">
    <source>
        <dbReference type="Pfam" id="PF24626"/>
    </source>
</evidence>
<evidence type="ECO:0000313" key="3">
    <source>
        <dbReference type="Proteomes" id="UP000077671"/>
    </source>
</evidence>
<evidence type="ECO:0000313" key="2">
    <source>
        <dbReference type="EMBL" id="KAE8263409.1"/>
    </source>
</evidence>
<comment type="caution">
    <text evidence="2">The sequence shown here is derived from an EMBL/GenBank/DDBJ whole genome shotgun (WGS) entry which is preliminary data.</text>
</comment>